<dbReference type="Proteomes" id="UP000000263">
    <property type="component" value="Chromosome"/>
</dbReference>
<dbReference type="PANTHER" id="PTHR44591">
    <property type="entry name" value="STRESS RESPONSE REGULATOR PROTEIN 1"/>
    <property type="match status" value="1"/>
</dbReference>
<reference evidence="4 5" key="1">
    <citation type="submission" date="2007-08" db="EMBL/GenBank/DDBJ databases">
        <title>Complete sequence of Roseiflexus castenholzii DSM 13941.</title>
        <authorList>
            <consortium name="US DOE Joint Genome Institute"/>
            <person name="Copeland A."/>
            <person name="Lucas S."/>
            <person name="Lapidus A."/>
            <person name="Barry K."/>
            <person name="Glavina del Rio T."/>
            <person name="Dalin E."/>
            <person name="Tice H."/>
            <person name="Pitluck S."/>
            <person name="Thompson L.S."/>
            <person name="Brettin T."/>
            <person name="Bruce D."/>
            <person name="Detter J.C."/>
            <person name="Han C."/>
            <person name="Tapia R."/>
            <person name="Schmutz J."/>
            <person name="Larimer F."/>
            <person name="Land M."/>
            <person name="Hauser L."/>
            <person name="Kyrpides N."/>
            <person name="Mikhailova N."/>
            <person name="Bryant D.A."/>
            <person name="Hanada S."/>
            <person name="Tsukatani Y."/>
            <person name="Richardson P."/>
        </authorList>
    </citation>
    <scope>NUCLEOTIDE SEQUENCE [LARGE SCALE GENOMIC DNA]</scope>
    <source>
        <strain evidence="5">DSM 13941 / HLO8</strain>
    </source>
</reference>
<sequence>MSARQPLRILLIEDDSMIASIIAIGLRMLGVPYLLDTAYSAEEGLDLFEQHPYDLVMSDYNLRGMNGLSLLTTIRQSKPTTPTVLFTAYDTPQLQRQAREAGINEYIAKPFLIEDFVNLARNLLPIAVNEIGASSSYTNDD</sequence>
<dbReference type="PROSITE" id="PS50110">
    <property type="entry name" value="RESPONSE_REGULATORY"/>
    <property type="match status" value="1"/>
</dbReference>
<evidence type="ECO:0000256" key="1">
    <source>
        <dbReference type="ARBA" id="ARBA00022553"/>
    </source>
</evidence>
<gene>
    <name evidence="4" type="ordered locus">Rcas_1967</name>
</gene>
<dbReference type="Gene3D" id="3.40.50.2300">
    <property type="match status" value="1"/>
</dbReference>
<dbReference type="KEGG" id="rca:Rcas_1967"/>
<evidence type="ECO:0000259" key="3">
    <source>
        <dbReference type="PROSITE" id="PS50110"/>
    </source>
</evidence>
<dbReference type="HOGENOM" id="CLU_000445_69_8_0"/>
<dbReference type="SUPFAM" id="SSF52172">
    <property type="entry name" value="CheY-like"/>
    <property type="match status" value="1"/>
</dbReference>
<proteinExistence type="predicted"/>
<dbReference type="eggNOG" id="COG0745">
    <property type="taxonomic scope" value="Bacteria"/>
</dbReference>
<dbReference type="OrthoDB" id="159469at2"/>
<accession>A7NKN5</accession>
<evidence type="ECO:0000313" key="4">
    <source>
        <dbReference type="EMBL" id="ABU58055.1"/>
    </source>
</evidence>
<dbReference type="STRING" id="383372.Rcas_1967"/>
<keyword evidence="5" id="KW-1185">Reference proteome</keyword>
<evidence type="ECO:0000313" key="5">
    <source>
        <dbReference type="Proteomes" id="UP000000263"/>
    </source>
</evidence>
<name>A7NKN5_ROSCS</name>
<keyword evidence="1 2" id="KW-0597">Phosphoprotein</keyword>
<dbReference type="Pfam" id="PF00072">
    <property type="entry name" value="Response_reg"/>
    <property type="match status" value="1"/>
</dbReference>
<dbReference type="RefSeq" id="WP_012120479.1">
    <property type="nucleotide sequence ID" value="NC_009767.1"/>
</dbReference>
<dbReference type="CDD" id="cd00156">
    <property type="entry name" value="REC"/>
    <property type="match status" value="1"/>
</dbReference>
<dbReference type="GO" id="GO:0000160">
    <property type="term" value="P:phosphorelay signal transduction system"/>
    <property type="evidence" value="ECO:0007669"/>
    <property type="project" value="InterPro"/>
</dbReference>
<organism evidence="4 5">
    <name type="scientific">Roseiflexus castenholzii (strain DSM 13941 / HLO8)</name>
    <dbReference type="NCBI Taxonomy" id="383372"/>
    <lineage>
        <taxon>Bacteria</taxon>
        <taxon>Bacillati</taxon>
        <taxon>Chloroflexota</taxon>
        <taxon>Chloroflexia</taxon>
        <taxon>Chloroflexales</taxon>
        <taxon>Roseiflexineae</taxon>
        <taxon>Roseiflexaceae</taxon>
        <taxon>Roseiflexus</taxon>
    </lineage>
</organism>
<dbReference type="InterPro" id="IPR050595">
    <property type="entry name" value="Bact_response_regulator"/>
</dbReference>
<dbReference type="EMBL" id="CP000804">
    <property type="protein sequence ID" value="ABU58055.1"/>
    <property type="molecule type" value="Genomic_DNA"/>
</dbReference>
<feature type="modified residue" description="4-aspartylphosphate" evidence="2">
    <location>
        <position position="59"/>
    </location>
</feature>
<dbReference type="InterPro" id="IPR011006">
    <property type="entry name" value="CheY-like_superfamily"/>
</dbReference>
<dbReference type="InterPro" id="IPR001789">
    <property type="entry name" value="Sig_transdc_resp-reg_receiver"/>
</dbReference>
<dbReference type="SMART" id="SM00448">
    <property type="entry name" value="REC"/>
    <property type="match status" value="1"/>
</dbReference>
<dbReference type="PANTHER" id="PTHR44591:SF3">
    <property type="entry name" value="RESPONSE REGULATORY DOMAIN-CONTAINING PROTEIN"/>
    <property type="match status" value="1"/>
</dbReference>
<evidence type="ECO:0000256" key="2">
    <source>
        <dbReference type="PROSITE-ProRule" id="PRU00169"/>
    </source>
</evidence>
<protein>
    <submittedName>
        <fullName evidence="4">Response regulator receiver protein</fullName>
    </submittedName>
</protein>
<dbReference type="AlphaFoldDB" id="A7NKN5"/>
<feature type="domain" description="Response regulatory" evidence="3">
    <location>
        <begin position="8"/>
        <end position="124"/>
    </location>
</feature>